<evidence type="ECO:0000313" key="2">
    <source>
        <dbReference type="EMBL" id="NGO64215.1"/>
    </source>
</evidence>
<name>A0A6M1RZB8_9HYPH</name>
<dbReference type="EMBL" id="JAAKZH010000003">
    <property type="protein sequence ID" value="NGO64215.1"/>
    <property type="molecule type" value="Genomic_DNA"/>
</dbReference>
<proteinExistence type="predicted"/>
<dbReference type="InterPro" id="IPR035069">
    <property type="entry name" value="TTHA1013/TTHA0281-like"/>
</dbReference>
<dbReference type="InterPro" id="IPR051404">
    <property type="entry name" value="TA_system_antitoxin"/>
</dbReference>
<accession>A0A6M1RZB8</accession>
<sequence>MQYTYQATVEEDPDGGFIVTFADVPEAITAGDTFEEAIINAREALGLALRGILQDDRSLPQPAAHDGVPVAVAADEAAKLAVIQAFRQAGITKSELARRLGKTETEARRILDPDHGTKIGLLQEALLALGQEIVVTVRKAA</sequence>
<dbReference type="InterPro" id="IPR031807">
    <property type="entry name" value="HicB-like"/>
</dbReference>
<reference evidence="2 3" key="1">
    <citation type="submission" date="2020-02" db="EMBL/GenBank/DDBJ databases">
        <title>Genome sequence of the type strain CCBAU10050 of Rhizobium daejeonense.</title>
        <authorList>
            <person name="Gao J."/>
            <person name="Sun J."/>
        </authorList>
    </citation>
    <scope>NUCLEOTIDE SEQUENCE [LARGE SCALE GENOMIC DNA]</scope>
    <source>
        <strain evidence="2 3">CCBAU10050</strain>
    </source>
</reference>
<evidence type="ECO:0000259" key="1">
    <source>
        <dbReference type="Pfam" id="PF15919"/>
    </source>
</evidence>
<dbReference type="SUPFAM" id="SSF143100">
    <property type="entry name" value="TTHA1013/TTHA0281-like"/>
    <property type="match status" value="1"/>
</dbReference>
<evidence type="ECO:0000313" key="3">
    <source>
        <dbReference type="Proteomes" id="UP000477849"/>
    </source>
</evidence>
<feature type="domain" description="HicB-like antitoxin of toxin-antitoxin system" evidence="1">
    <location>
        <begin position="5"/>
        <end position="65"/>
    </location>
</feature>
<organism evidence="2 3">
    <name type="scientific">Rhizobium daejeonense</name>
    <dbReference type="NCBI Taxonomy" id="240521"/>
    <lineage>
        <taxon>Bacteria</taxon>
        <taxon>Pseudomonadati</taxon>
        <taxon>Pseudomonadota</taxon>
        <taxon>Alphaproteobacteria</taxon>
        <taxon>Hyphomicrobiales</taxon>
        <taxon>Rhizobiaceae</taxon>
        <taxon>Rhizobium/Agrobacterium group</taxon>
        <taxon>Rhizobium</taxon>
    </lineage>
</organism>
<protein>
    <submittedName>
        <fullName evidence="2">Type II toxin-antitoxin system HicB family antitoxin</fullName>
    </submittedName>
</protein>
<comment type="caution">
    <text evidence="2">The sequence shown here is derived from an EMBL/GenBank/DDBJ whole genome shotgun (WGS) entry which is preliminary data.</text>
</comment>
<gene>
    <name evidence="2" type="ORF">G6N76_11050</name>
</gene>
<dbReference type="AlphaFoldDB" id="A0A6M1RZB8"/>
<dbReference type="RefSeq" id="WP_163905235.1">
    <property type="nucleotide sequence ID" value="NZ_CP048427.1"/>
</dbReference>
<dbReference type="Proteomes" id="UP000477849">
    <property type="component" value="Unassembled WGS sequence"/>
</dbReference>
<dbReference type="Gene3D" id="3.30.160.250">
    <property type="match status" value="1"/>
</dbReference>
<dbReference type="PANTHER" id="PTHR34504">
    <property type="entry name" value="ANTITOXIN HICB"/>
    <property type="match status" value="1"/>
</dbReference>
<dbReference type="PANTHER" id="PTHR34504:SF4">
    <property type="entry name" value="ANTITOXIN HICB"/>
    <property type="match status" value="1"/>
</dbReference>
<dbReference type="Pfam" id="PF15919">
    <property type="entry name" value="HicB_lk_antitox"/>
    <property type="match status" value="1"/>
</dbReference>
<keyword evidence="3" id="KW-1185">Reference proteome</keyword>